<proteinExistence type="predicted"/>
<dbReference type="OrthoDB" id="5954934at2759"/>
<name>A0A9W9YD84_9CNID</name>
<protein>
    <submittedName>
        <fullName evidence="1">Uncharacterized protein</fullName>
    </submittedName>
</protein>
<sequence length="117" mass="13159">MSPIVCCFSELTDEGIDIIFDGINQAPDPRIITDSNIYIASLGGKVQEIPEESSPYPFRQAEYWVGVVAATHDSNFYDVVKLWADSIDKRLSKYGIVPQGPEVEKDHTRLKELKTKI</sequence>
<evidence type="ECO:0000313" key="2">
    <source>
        <dbReference type="Proteomes" id="UP001163046"/>
    </source>
</evidence>
<organism evidence="1 2">
    <name type="scientific">Desmophyllum pertusum</name>
    <dbReference type="NCBI Taxonomy" id="174260"/>
    <lineage>
        <taxon>Eukaryota</taxon>
        <taxon>Metazoa</taxon>
        <taxon>Cnidaria</taxon>
        <taxon>Anthozoa</taxon>
        <taxon>Hexacorallia</taxon>
        <taxon>Scleractinia</taxon>
        <taxon>Caryophylliina</taxon>
        <taxon>Caryophylliidae</taxon>
        <taxon>Desmophyllum</taxon>
    </lineage>
</organism>
<evidence type="ECO:0000313" key="1">
    <source>
        <dbReference type="EMBL" id="KAJ7334484.1"/>
    </source>
</evidence>
<dbReference type="Gene3D" id="3.40.462.20">
    <property type="match status" value="1"/>
</dbReference>
<reference evidence="1" key="1">
    <citation type="submission" date="2023-01" db="EMBL/GenBank/DDBJ databases">
        <title>Genome assembly of the deep-sea coral Lophelia pertusa.</title>
        <authorList>
            <person name="Herrera S."/>
            <person name="Cordes E."/>
        </authorList>
    </citation>
    <scope>NUCLEOTIDE SEQUENCE</scope>
    <source>
        <strain evidence="1">USNM1676648</strain>
        <tissue evidence="1">Polyp</tissue>
    </source>
</reference>
<comment type="caution">
    <text evidence="1">The sequence shown here is derived from an EMBL/GenBank/DDBJ whole genome shotgun (WGS) entry which is preliminary data.</text>
</comment>
<accession>A0A9W9YD84</accession>
<gene>
    <name evidence="1" type="ORF">OS493_014805</name>
</gene>
<dbReference type="AlphaFoldDB" id="A0A9W9YD84"/>
<keyword evidence="2" id="KW-1185">Reference proteome</keyword>
<dbReference type="EMBL" id="MU827784">
    <property type="protein sequence ID" value="KAJ7334484.1"/>
    <property type="molecule type" value="Genomic_DNA"/>
</dbReference>
<dbReference type="Proteomes" id="UP001163046">
    <property type="component" value="Unassembled WGS sequence"/>
</dbReference>